<evidence type="ECO:0000313" key="4">
    <source>
        <dbReference type="Proteomes" id="UP000244571"/>
    </source>
</evidence>
<protein>
    <submittedName>
        <fullName evidence="3">Uncharacterized protein</fullName>
    </submittedName>
</protein>
<organism evidence="3 4">
    <name type="scientific">Orrella marina</name>
    <dbReference type="NCBI Taxonomy" id="2163011"/>
    <lineage>
        <taxon>Bacteria</taxon>
        <taxon>Pseudomonadati</taxon>
        <taxon>Pseudomonadota</taxon>
        <taxon>Betaproteobacteria</taxon>
        <taxon>Burkholderiales</taxon>
        <taxon>Alcaligenaceae</taxon>
        <taxon>Orrella</taxon>
    </lineage>
</organism>
<dbReference type="KEGG" id="boz:DBV39_14915"/>
<evidence type="ECO:0000256" key="1">
    <source>
        <dbReference type="SAM" id="MobiDB-lite"/>
    </source>
</evidence>
<accession>A0A2R4XM20</accession>
<proteinExistence type="predicted"/>
<reference evidence="3 4" key="1">
    <citation type="submission" date="2018-04" db="EMBL/GenBank/DDBJ databases">
        <title>Bordetella sp. HZ20 isolated from seawater.</title>
        <authorList>
            <person name="Sun C."/>
        </authorList>
    </citation>
    <scope>NUCLEOTIDE SEQUENCE [LARGE SCALE GENOMIC DNA]</scope>
    <source>
        <strain evidence="3 4">HZ20</strain>
    </source>
</reference>
<keyword evidence="4" id="KW-1185">Reference proteome</keyword>
<evidence type="ECO:0000313" key="3">
    <source>
        <dbReference type="EMBL" id="AWB34801.1"/>
    </source>
</evidence>
<feature type="signal peptide" evidence="2">
    <location>
        <begin position="1"/>
        <end position="20"/>
    </location>
</feature>
<sequence>MSWRFLIFFVVFCMAGSALAGMVVGNWLVSEAPVVDEGTRTNAGLNTEQVLDASGRPLAGIAPQPLTDGTLGVPQNRIQPMWEIQAVSLFDSNLDPMVSLAIGSQSFTIADVLNQAGAGLSDGSSDIATLDVTQGGGGSSANDRVGDIARQQGGSGNTQGGSAPGNWQQALDEAIRACDSVGFFSRPGCIEQARQRFCGPNNAWGRYRHCPAQQGFGPSGGGA</sequence>
<feature type="region of interest" description="Disordered" evidence="1">
    <location>
        <begin position="131"/>
        <end position="166"/>
    </location>
</feature>
<gene>
    <name evidence="3" type="ORF">DBV39_14915</name>
</gene>
<keyword evidence="2" id="KW-0732">Signal</keyword>
<dbReference type="AlphaFoldDB" id="A0A2R4XM20"/>
<dbReference type="Proteomes" id="UP000244571">
    <property type="component" value="Chromosome"/>
</dbReference>
<feature type="chain" id="PRO_5015360091" evidence="2">
    <location>
        <begin position="21"/>
        <end position="223"/>
    </location>
</feature>
<evidence type="ECO:0000256" key="2">
    <source>
        <dbReference type="SAM" id="SignalP"/>
    </source>
</evidence>
<dbReference type="RefSeq" id="WP_108622211.1">
    <property type="nucleotide sequence ID" value="NZ_CP028901.1"/>
</dbReference>
<feature type="compositionally biased region" description="Gly residues" evidence="1">
    <location>
        <begin position="153"/>
        <end position="163"/>
    </location>
</feature>
<name>A0A2R4XM20_9BURK</name>
<dbReference type="OrthoDB" id="9182752at2"/>
<dbReference type="EMBL" id="CP028901">
    <property type="protein sequence ID" value="AWB34801.1"/>
    <property type="molecule type" value="Genomic_DNA"/>
</dbReference>